<reference evidence="1 2" key="1">
    <citation type="submission" date="2018-02" db="EMBL/GenBank/DDBJ databases">
        <title>Corynebacterium alimpuense sp. nov., a marine obligate actinomycete isolated from sediments of Valparaiso bay, Chile.</title>
        <authorList>
            <person name="Claverias F."/>
            <person name="Gonzales-Siles L."/>
            <person name="Salva-Serra F."/>
            <person name="Inganaes E."/>
            <person name="Molin K."/>
            <person name="Cumsille A."/>
            <person name="Undabarrena A."/>
            <person name="Couve E."/>
            <person name="Moore E.R.B."/>
            <person name="Gomila M."/>
            <person name="Camara B."/>
        </authorList>
    </citation>
    <scope>NUCLEOTIDE SEQUENCE [LARGE SCALE GENOMIC DNA]</scope>
    <source>
        <strain evidence="1 2">CCUG 69366</strain>
    </source>
</reference>
<accession>A0A3M8K5D0</accession>
<organism evidence="1 2">
    <name type="scientific">Corynebacterium alimapuense</name>
    <dbReference type="NCBI Taxonomy" id="1576874"/>
    <lineage>
        <taxon>Bacteria</taxon>
        <taxon>Bacillati</taxon>
        <taxon>Actinomycetota</taxon>
        <taxon>Actinomycetes</taxon>
        <taxon>Mycobacteriales</taxon>
        <taxon>Corynebacteriaceae</taxon>
        <taxon>Corynebacterium</taxon>
    </lineage>
</organism>
<protein>
    <submittedName>
        <fullName evidence="1">Uncharacterized protein</fullName>
    </submittedName>
</protein>
<evidence type="ECO:0000313" key="1">
    <source>
        <dbReference type="EMBL" id="RNE48069.1"/>
    </source>
</evidence>
<dbReference type="Proteomes" id="UP000266975">
    <property type="component" value="Unassembled WGS sequence"/>
</dbReference>
<comment type="caution">
    <text evidence="1">The sequence shown here is derived from an EMBL/GenBank/DDBJ whole genome shotgun (WGS) entry which is preliminary data.</text>
</comment>
<name>A0A3M8K5D0_9CORY</name>
<sequence>MLELGKLLRVGPTIPATAVGIHRIKEATMTCRTFNPRTVAFSDHVSVERTDRAVILNVPRQLDAFAVEGKPTLASRLAKLFSFS</sequence>
<evidence type="ECO:0000313" key="2">
    <source>
        <dbReference type="Proteomes" id="UP000266975"/>
    </source>
</evidence>
<keyword evidence="2" id="KW-1185">Reference proteome</keyword>
<dbReference type="EMBL" id="PTJO01000006">
    <property type="protein sequence ID" value="RNE48069.1"/>
    <property type="molecule type" value="Genomic_DNA"/>
</dbReference>
<proteinExistence type="predicted"/>
<gene>
    <name evidence="1" type="ORF">C5L39_09290</name>
</gene>
<dbReference type="AlphaFoldDB" id="A0A3M8K5D0"/>